<keyword evidence="3" id="KW-0697">Rotamase</keyword>
<evidence type="ECO:0000256" key="1">
    <source>
        <dbReference type="ARBA" id="ARBA00000971"/>
    </source>
</evidence>
<comment type="catalytic activity">
    <reaction evidence="1">
        <text>[protein]-peptidylproline (omega=180) = [protein]-peptidylproline (omega=0)</text>
        <dbReference type="Rhea" id="RHEA:16237"/>
        <dbReference type="Rhea" id="RHEA-COMP:10747"/>
        <dbReference type="Rhea" id="RHEA-COMP:10748"/>
        <dbReference type="ChEBI" id="CHEBI:83833"/>
        <dbReference type="ChEBI" id="CHEBI:83834"/>
        <dbReference type="EC" id="5.2.1.8"/>
    </reaction>
</comment>
<dbReference type="InterPro" id="IPR046357">
    <property type="entry name" value="PPIase_dom_sf"/>
</dbReference>
<evidence type="ECO:0000256" key="4">
    <source>
        <dbReference type="ARBA" id="ARBA00023235"/>
    </source>
</evidence>
<reference evidence="6" key="1">
    <citation type="journal article" date="2015" name="Nature">
        <title>Complex archaea that bridge the gap between prokaryotes and eukaryotes.</title>
        <authorList>
            <person name="Spang A."/>
            <person name="Saw J.H."/>
            <person name="Jorgensen S.L."/>
            <person name="Zaremba-Niedzwiedzka K."/>
            <person name="Martijn J."/>
            <person name="Lind A.E."/>
            <person name="van Eijk R."/>
            <person name="Schleper C."/>
            <person name="Guy L."/>
            <person name="Ettema T.J."/>
        </authorList>
    </citation>
    <scope>NUCLEOTIDE SEQUENCE</scope>
</reference>
<dbReference type="GO" id="GO:0003755">
    <property type="term" value="F:peptidyl-prolyl cis-trans isomerase activity"/>
    <property type="evidence" value="ECO:0007669"/>
    <property type="project" value="UniProtKB-KW"/>
</dbReference>
<dbReference type="PANTHER" id="PTHR43811:SF19">
    <property type="entry name" value="39 KDA FK506-BINDING NUCLEAR PROTEIN"/>
    <property type="match status" value="1"/>
</dbReference>
<protein>
    <recommendedName>
        <fullName evidence="2">peptidylprolyl isomerase</fullName>
        <ecNumber evidence="2">5.2.1.8</ecNumber>
    </recommendedName>
</protein>
<proteinExistence type="predicted"/>
<dbReference type="EC" id="5.2.1.8" evidence="2"/>
<accession>A0A0F8ZYZ0</accession>
<dbReference type="Gene3D" id="3.10.50.40">
    <property type="match status" value="1"/>
</dbReference>
<evidence type="ECO:0000313" key="6">
    <source>
        <dbReference type="EMBL" id="KKK91075.1"/>
    </source>
</evidence>
<name>A0A0F8ZYZ0_9ZZZZ</name>
<keyword evidence="4" id="KW-0413">Isomerase</keyword>
<organism evidence="6">
    <name type="scientific">marine sediment metagenome</name>
    <dbReference type="NCBI Taxonomy" id="412755"/>
    <lineage>
        <taxon>unclassified sequences</taxon>
        <taxon>metagenomes</taxon>
        <taxon>ecological metagenomes</taxon>
    </lineage>
</organism>
<dbReference type="AlphaFoldDB" id="A0A0F8ZYZ0"/>
<dbReference type="Pfam" id="PF00254">
    <property type="entry name" value="FKBP_C"/>
    <property type="match status" value="1"/>
</dbReference>
<sequence length="118" mass="12400">AITVTESGLQYEVITKGTGKTPVASDSVEVNYRGTLIDGTEFDSSYSRGDSAVFPVSGVIKGMSEALQLMKEGSKWKLYVPSDIAYGERGAGGAIGPNDTLIFELELIGIQPGTPPAQ</sequence>
<dbReference type="FunFam" id="3.10.50.40:FF:000006">
    <property type="entry name" value="Peptidyl-prolyl cis-trans isomerase"/>
    <property type="match status" value="1"/>
</dbReference>
<dbReference type="SUPFAM" id="SSF54534">
    <property type="entry name" value="FKBP-like"/>
    <property type="match status" value="1"/>
</dbReference>
<dbReference type="PROSITE" id="PS50059">
    <property type="entry name" value="FKBP_PPIASE"/>
    <property type="match status" value="1"/>
</dbReference>
<evidence type="ECO:0000259" key="5">
    <source>
        <dbReference type="PROSITE" id="PS50059"/>
    </source>
</evidence>
<dbReference type="PANTHER" id="PTHR43811">
    <property type="entry name" value="FKBP-TYPE PEPTIDYL-PROLYL CIS-TRANS ISOMERASE FKPA"/>
    <property type="match status" value="1"/>
</dbReference>
<comment type="caution">
    <text evidence="6">The sequence shown here is derived from an EMBL/GenBank/DDBJ whole genome shotgun (WGS) entry which is preliminary data.</text>
</comment>
<dbReference type="InterPro" id="IPR001179">
    <property type="entry name" value="PPIase_FKBP_dom"/>
</dbReference>
<evidence type="ECO:0000256" key="3">
    <source>
        <dbReference type="ARBA" id="ARBA00023110"/>
    </source>
</evidence>
<feature type="domain" description="PPIase FKBP-type" evidence="5">
    <location>
        <begin position="25"/>
        <end position="111"/>
    </location>
</feature>
<dbReference type="EMBL" id="LAZR01048814">
    <property type="protein sequence ID" value="KKK91075.1"/>
    <property type="molecule type" value="Genomic_DNA"/>
</dbReference>
<gene>
    <name evidence="6" type="ORF">LCGC14_2716620</name>
</gene>
<evidence type="ECO:0000256" key="2">
    <source>
        <dbReference type="ARBA" id="ARBA00013194"/>
    </source>
</evidence>
<feature type="non-terminal residue" evidence="6">
    <location>
        <position position="1"/>
    </location>
</feature>